<keyword evidence="1" id="KW-0472">Membrane</keyword>
<evidence type="ECO:0000256" key="2">
    <source>
        <dbReference type="SAM" id="SignalP"/>
    </source>
</evidence>
<protein>
    <submittedName>
        <fullName evidence="3">Uncharacterized protein</fullName>
    </submittedName>
</protein>
<reference evidence="3 4" key="1">
    <citation type="submission" date="2018-11" db="EMBL/GenBank/DDBJ databases">
        <title>Rhodococcus spongicola sp. nov. and Rhodococcus xishaensis sp. nov. from marine sponges.</title>
        <authorList>
            <person name="Li L."/>
            <person name="Lin H.W."/>
        </authorList>
    </citation>
    <scope>NUCLEOTIDE SEQUENCE [LARGE SCALE GENOMIC DNA]</scope>
    <source>
        <strain evidence="3 4">LHW50502</strain>
    </source>
</reference>
<dbReference type="Proteomes" id="UP000284333">
    <property type="component" value="Unassembled WGS sequence"/>
</dbReference>
<evidence type="ECO:0000313" key="3">
    <source>
        <dbReference type="EMBL" id="RVW01550.1"/>
    </source>
</evidence>
<keyword evidence="1" id="KW-1133">Transmembrane helix</keyword>
<dbReference type="OrthoDB" id="166978at2"/>
<proteinExistence type="predicted"/>
<dbReference type="AlphaFoldDB" id="A0A3S3CN51"/>
<dbReference type="EMBL" id="RKLN01000005">
    <property type="protein sequence ID" value="RVW01550.1"/>
    <property type="molecule type" value="Genomic_DNA"/>
</dbReference>
<evidence type="ECO:0000256" key="1">
    <source>
        <dbReference type="SAM" id="Phobius"/>
    </source>
</evidence>
<feature type="transmembrane region" description="Helical" evidence="1">
    <location>
        <begin position="118"/>
        <end position="142"/>
    </location>
</feature>
<gene>
    <name evidence="3" type="ORF">EF834_14070</name>
</gene>
<organism evidence="3 4">
    <name type="scientific">Rhodococcus spongiicola</name>
    <dbReference type="NCBI Taxonomy" id="2487352"/>
    <lineage>
        <taxon>Bacteria</taxon>
        <taxon>Bacillati</taxon>
        <taxon>Actinomycetota</taxon>
        <taxon>Actinomycetes</taxon>
        <taxon>Mycobacteriales</taxon>
        <taxon>Nocardiaceae</taxon>
        <taxon>Rhodococcus</taxon>
    </lineage>
</organism>
<keyword evidence="4" id="KW-1185">Reference proteome</keyword>
<name>A0A3S3CN51_9NOCA</name>
<sequence>MIGKSTAVAAVMVGAIALGAGTASAAATSFGDGTHLVGTHIRPGVYESQWSDSCYWERLSGLSGDLDDIIANDFASGRQVVRIYYSDTAFKSSRCGTWTRLPDPPAPPPPPPPGPMDFVAPAIGSMLVSSLVMPQLPVALLYGSMSMS</sequence>
<keyword evidence="1" id="KW-0812">Transmembrane</keyword>
<keyword evidence="2" id="KW-0732">Signal</keyword>
<comment type="caution">
    <text evidence="3">The sequence shown here is derived from an EMBL/GenBank/DDBJ whole genome shotgun (WGS) entry which is preliminary data.</text>
</comment>
<feature type="signal peptide" evidence="2">
    <location>
        <begin position="1"/>
        <end position="25"/>
    </location>
</feature>
<evidence type="ECO:0000313" key="4">
    <source>
        <dbReference type="Proteomes" id="UP000284333"/>
    </source>
</evidence>
<feature type="chain" id="PRO_5018673013" evidence="2">
    <location>
        <begin position="26"/>
        <end position="148"/>
    </location>
</feature>
<accession>A0A3S3CN51</accession>
<dbReference type="RefSeq" id="WP_127947847.1">
    <property type="nucleotide sequence ID" value="NZ_RKLN01000005.1"/>
</dbReference>